<evidence type="ECO:0000313" key="4">
    <source>
        <dbReference type="Proteomes" id="UP000254866"/>
    </source>
</evidence>
<reference evidence="3 4" key="1">
    <citation type="journal article" date="2018" name="IMA Fungus">
        <title>IMA Genome-F 9: Draft genome sequence of Annulohypoxylon stygium, Aspergillus mulundensis, Berkeleyomyces basicola (syn. Thielaviopsis basicola), Ceratocystis smalleyi, two Cercospora beticola strains, Coleophoma cylindrospora, Fusarium fracticaudum, Phialophora cf. hyalina, and Morchella septimelata.</title>
        <authorList>
            <person name="Wingfield B.D."/>
            <person name="Bills G.F."/>
            <person name="Dong Y."/>
            <person name="Huang W."/>
            <person name="Nel W.J."/>
            <person name="Swalarsk-Parry B.S."/>
            <person name="Vaghefi N."/>
            <person name="Wilken P.M."/>
            <person name="An Z."/>
            <person name="de Beer Z.W."/>
            <person name="De Vos L."/>
            <person name="Chen L."/>
            <person name="Duong T.A."/>
            <person name="Gao Y."/>
            <person name="Hammerbacher A."/>
            <person name="Kikkert J.R."/>
            <person name="Li Y."/>
            <person name="Li H."/>
            <person name="Li K."/>
            <person name="Li Q."/>
            <person name="Liu X."/>
            <person name="Ma X."/>
            <person name="Naidoo K."/>
            <person name="Pethybridge S.J."/>
            <person name="Sun J."/>
            <person name="Steenkamp E.T."/>
            <person name="van der Nest M.A."/>
            <person name="van Wyk S."/>
            <person name="Wingfield M.J."/>
            <person name="Xiong C."/>
            <person name="Yue Q."/>
            <person name="Zhang X."/>
        </authorList>
    </citation>
    <scope>NUCLEOTIDE SEQUENCE [LARGE SCALE GENOMIC DNA]</scope>
    <source>
        <strain evidence="3 4">BP 5553</strain>
    </source>
</reference>
<organism evidence="3 4">
    <name type="scientific">Venustampulla echinocandica</name>
    <dbReference type="NCBI Taxonomy" id="2656787"/>
    <lineage>
        <taxon>Eukaryota</taxon>
        <taxon>Fungi</taxon>
        <taxon>Dikarya</taxon>
        <taxon>Ascomycota</taxon>
        <taxon>Pezizomycotina</taxon>
        <taxon>Leotiomycetes</taxon>
        <taxon>Helotiales</taxon>
        <taxon>Pleuroascaceae</taxon>
        <taxon>Venustampulla</taxon>
    </lineage>
</organism>
<proteinExistence type="predicted"/>
<feature type="chain" id="PRO_5017050743" description="AB hydrolase-1 domain-containing protein" evidence="1">
    <location>
        <begin position="25"/>
        <end position="363"/>
    </location>
</feature>
<dbReference type="InterPro" id="IPR029058">
    <property type="entry name" value="AB_hydrolase_fold"/>
</dbReference>
<dbReference type="RefSeq" id="XP_031867450.1">
    <property type="nucleotide sequence ID" value="XM_032016219.1"/>
</dbReference>
<evidence type="ECO:0000259" key="2">
    <source>
        <dbReference type="Pfam" id="PF12697"/>
    </source>
</evidence>
<dbReference type="Pfam" id="PF12697">
    <property type="entry name" value="Abhydrolase_6"/>
    <property type="match status" value="1"/>
</dbReference>
<dbReference type="AlphaFoldDB" id="A0A370TGZ4"/>
<dbReference type="OrthoDB" id="190201at2759"/>
<dbReference type="InterPro" id="IPR000073">
    <property type="entry name" value="AB_hydrolase_1"/>
</dbReference>
<dbReference type="SUPFAM" id="SSF53474">
    <property type="entry name" value="alpha/beta-Hydrolases"/>
    <property type="match status" value="1"/>
</dbReference>
<comment type="caution">
    <text evidence="3">The sequence shown here is derived from an EMBL/GenBank/DDBJ whole genome shotgun (WGS) entry which is preliminary data.</text>
</comment>
<sequence length="363" mass="39734">MARVSNLRWLPLLLLSALCLFSNATPLATRQPMCTDFTIPVTIHAQNQDLSVVTAPTFNITVDGTFNIFARYCEPQVNLPYHGDILQFLVHGLTYTNKYWTADGWDRNSWVSWASVSGYPTLAIDCLGSGNSSHPDPNLVVQMQAQVETLHRILTLIRSTNSPLPRRYNKIIYAGHSYGSLLGNALVTKYPTDVNVLVLTGYSSSLVTSINATLLPAQITNPSKFGSLPPEYLQFADKEGFRDTFYHVNDYSEDIFELDYSLQGTMATGEVATITQGLVVASGFTGPVYVVTGKYDTLFCNSGGAVDCGTNTAGFLPNTRQLFPAANPFDVAVLDNAGHCWLMHYAGIIGVVKVMGWLTTVGY</sequence>
<dbReference type="PANTHER" id="PTHR42886">
    <property type="entry name" value="RE40534P-RELATED"/>
    <property type="match status" value="1"/>
</dbReference>
<gene>
    <name evidence="3" type="ORF">BP5553_07596</name>
</gene>
<feature type="signal peptide" evidence="1">
    <location>
        <begin position="1"/>
        <end position="24"/>
    </location>
</feature>
<dbReference type="STRING" id="2656787.A0A370TGZ4"/>
<evidence type="ECO:0000313" key="3">
    <source>
        <dbReference type="EMBL" id="RDL34468.1"/>
    </source>
</evidence>
<dbReference type="PANTHER" id="PTHR42886:SF87">
    <property type="entry name" value="AB HYDROLASE-1 DOMAIN-CONTAINING PROTEIN"/>
    <property type="match status" value="1"/>
</dbReference>
<dbReference type="Proteomes" id="UP000254866">
    <property type="component" value="Unassembled WGS sequence"/>
</dbReference>
<keyword evidence="4" id="KW-1185">Reference proteome</keyword>
<accession>A0A370TGZ4</accession>
<dbReference type="EMBL" id="NPIC01000007">
    <property type="protein sequence ID" value="RDL34468.1"/>
    <property type="molecule type" value="Genomic_DNA"/>
</dbReference>
<dbReference type="Gene3D" id="3.40.50.1820">
    <property type="entry name" value="alpha/beta hydrolase"/>
    <property type="match status" value="1"/>
</dbReference>
<evidence type="ECO:0000256" key="1">
    <source>
        <dbReference type="SAM" id="SignalP"/>
    </source>
</evidence>
<protein>
    <recommendedName>
        <fullName evidence="2">AB hydrolase-1 domain-containing protein</fullName>
    </recommendedName>
</protein>
<keyword evidence="1" id="KW-0732">Signal</keyword>
<feature type="domain" description="AB hydrolase-1" evidence="2">
    <location>
        <begin position="89"/>
        <end position="344"/>
    </location>
</feature>
<name>A0A370TGZ4_9HELO</name>
<dbReference type="GeneID" id="43600445"/>